<dbReference type="AlphaFoldDB" id="X1FRT4"/>
<protein>
    <submittedName>
        <fullName evidence="1">Uncharacterized protein</fullName>
    </submittedName>
</protein>
<comment type="caution">
    <text evidence="1">The sequence shown here is derived from an EMBL/GenBank/DDBJ whole genome shotgun (WGS) entry which is preliminary data.</text>
</comment>
<proteinExistence type="predicted"/>
<reference evidence="1" key="1">
    <citation type="journal article" date="2014" name="Front. Microbiol.">
        <title>High frequency of phylogenetically diverse reductive dehalogenase-homologous genes in deep subseafloor sedimentary metagenomes.</title>
        <authorList>
            <person name="Kawai M."/>
            <person name="Futagami T."/>
            <person name="Toyoda A."/>
            <person name="Takaki Y."/>
            <person name="Nishi S."/>
            <person name="Hori S."/>
            <person name="Arai W."/>
            <person name="Tsubouchi T."/>
            <person name="Morono Y."/>
            <person name="Uchiyama I."/>
            <person name="Ito T."/>
            <person name="Fujiyama A."/>
            <person name="Inagaki F."/>
            <person name="Takami H."/>
        </authorList>
    </citation>
    <scope>NUCLEOTIDE SEQUENCE</scope>
    <source>
        <strain evidence="1">Expedition CK06-06</strain>
    </source>
</reference>
<dbReference type="EMBL" id="BARU01014299">
    <property type="protein sequence ID" value="GAH32054.1"/>
    <property type="molecule type" value="Genomic_DNA"/>
</dbReference>
<feature type="non-terminal residue" evidence="1">
    <location>
        <position position="1"/>
    </location>
</feature>
<gene>
    <name evidence="1" type="ORF">S03H2_25317</name>
</gene>
<name>X1FRT4_9ZZZZ</name>
<organism evidence="1">
    <name type="scientific">marine sediment metagenome</name>
    <dbReference type="NCBI Taxonomy" id="412755"/>
    <lineage>
        <taxon>unclassified sequences</taxon>
        <taxon>metagenomes</taxon>
        <taxon>ecological metagenomes</taxon>
    </lineage>
</organism>
<evidence type="ECO:0000313" key="1">
    <source>
        <dbReference type="EMBL" id="GAH32054.1"/>
    </source>
</evidence>
<accession>X1FRT4</accession>
<sequence length="47" mass="4917">TVSFDGTVRLTEVYAGGIDFGANIPDVAYIGQKQTSILQGDAVFNAP</sequence>